<dbReference type="EMBL" id="CP110421">
    <property type="protein sequence ID" value="WAQ80914.1"/>
    <property type="molecule type" value="Genomic_DNA"/>
</dbReference>
<dbReference type="GeneID" id="77806155"/>
<dbReference type="Proteomes" id="UP001164743">
    <property type="component" value="Chromosome 1A"/>
</dbReference>
<organism evidence="1 2">
    <name type="scientific">Puccinia triticina</name>
    <dbReference type="NCBI Taxonomy" id="208348"/>
    <lineage>
        <taxon>Eukaryota</taxon>
        <taxon>Fungi</taxon>
        <taxon>Dikarya</taxon>
        <taxon>Basidiomycota</taxon>
        <taxon>Pucciniomycotina</taxon>
        <taxon>Pucciniomycetes</taxon>
        <taxon>Pucciniales</taxon>
        <taxon>Pucciniaceae</taxon>
        <taxon>Puccinia</taxon>
    </lineage>
</organism>
<proteinExistence type="predicted"/>
<evidence type="ECO:0000313" key="2">
    <source>
        <dbReference type="Proteomes" id="UP001164743"/>
    </source>
</evidence>
<sequence length="53" mass="6137">MHSNEQENGKFPSSFKYYTFTVCAVYVTDLCAVRFTDSDYDVNVVDALRTLQF</sequence>
<dbReference type="RefSeq" id="XP_053016469.1">
    <property type="nucleotide sequence ID" value="XM_053165260.1"/>
</dbReference>
<gene>
    <name evidence="1" type="ORF">PtA15_1A252</name>
</gene>
<keyword evidence="2" id="KW-1185">Reference proteome</keyword>
<name>A0ABY7C7G8_9BASI</name>
<accession>A0ABY7C7G8</accession>
<evidence type="ECO:0000313" key="1">
    <source>
        <dbReference type="EMBL" id="WAQ80914.1"/>
    </source>
</evidence>
<reference evidence="1" key="1">
    <citation type="submission" date="2022-10" db="EMBL/GenBank/DDBJ databases">
        <title>Puccinia triticina Genome sequencing and assembly.</title>
        <authorList>
            <person name="Li C."/>
        </authorList>
    </citation>
    <scope>NUCLEOTIDE SEQUENCE</scope>
    <source>
        <strain evidence="1">Pt15</strain>
    </source>
</reference>
<protein>
    <submittedName>
        <fullName evidence="1">Uncharacterized protein</fullName>
    </submittedName>
</protein>